<name>A0A5B8MTT3_9CHLO</name>
<keyword evidence="2" id="KW-1185">Reference proteome</keyword>
<organism evidence="1 2">
    <name type="scientific">Chloropicon primus</name>
    <dbReference type="NCBI Taxonomy" id="1764295"/>
    <lineage>
        <taxon>Eukaryota</taxon>
        <taxon>Viridiplantae</taxon>
        <taxon>Chlorophyta</taxon>
        <taxon>Chloropicophyceae</taxon>
        <taxon>Chloropicales</taxon>
        <taxon>Chloropicaceae</taxon>
        <taxon>Chloropicon</taxon>
    </lineage>
</organism>
<dbReference type="OrthoDB" id="10266967at2759"/>
<sequence>MAAGASRVGLGVALVLVVTAMVSFWNAGAASVSRTSRLFELDRLDQRWSLDGDDDLPCLPHSGTVFQDQHDGDQKIAEESGDELIIRSADKDQTWSVKAKLDKKTCSAVVDFRVPGKPNPPPVNLLATIWITFRIDNGVVVSKNTIEFTDPSGKLAKPNVPLNTWVQVLRDDDEG</sequence>
<evidence type="ECO:0000313" key="2">
    <source>
        <dbReference type="Proteomes" id="UP000316726"/>
    </source>
</evidence>
<reference evidence="1 2" key="1">
    <citation type="submission" date="2018-07" db="EMBL/GenBank/DDBJ databases">
        <title>The complete nuclear genome of the prasinophyte Chloropicon primus (CCMP1205).</title>
        <authorList>
            <person name="Pombert J.-F."/>
            <person name="Otis C."/>
            <person name="Turmel M."/>
            <person name="Lemieux C."/>
        </authorList>
    </citation>
    <scope>NUCLEOTIDE SEQUENCE [LARGE SCALE GENOMIC DNA]</scope>
    <source>
        <strain evidence="1 2">CCMP1205</strain>
    </source>
</reference>
<accession>A0A5B8MTT3</accession>
<evidence type="ECO:0000313" key="1">
    <source>
        <dbReference type="EMBL" id="QDZ23726.1"/>
    </source>
</evidence>
<dbReference type="EMBL" id="CP031044">
    <property type="protein sequence ID" value="QDZ23726.1"/>
    <property type="molecule type" value="Genomic_DNA"/>
</dbReference>
<gene>
    <name evidence="1" type="ORF">A3770_11p62440</name>
</gene>
<dbReference type="AlphaFoldDB" id="A0A5B8MTT3"/>
<proteinExistence type="predicted"/>
<dbReference type="Proteomes" id="UP000316726">
    <property type="component" value="Chromosome 11"/>
</dbReference>
<protein>
    <submittedName>
        <fullName evidence="1">Uncharacterized protein</fullName>
    </submittedName>
</protein>